<organism evidence="6">
    <name type="scientific">hydrothermal vent metagenome</name>
    <dbReference type="NCBI Taxonomy" id="652676"/>
    <lineage>
        <taxon>unclassified sequences</taxon>
        <taxon>metagenomes</taxon>
        <taxon>ecological metagenomes</taxon>
    </lineage>
</organism>
<dbReference type="Pfam" id="PF01258">
    <property type="entry name" value="zf-dskA_traR"/>
    <property type="match status" value="1"/>
</dbReference>
<dbReference type="Gene3D" id="1.20.120.910">
    <property type="entry name" value="DksA, coiled-coil domain"/>
    <property type="match status" value="1"/>
</dbReference>
<reference evidence="6" key="1">
    <citation type="submission" date="2018-06" db="EMBL/GenBank/DDBJ databases">
        <authorList>
            <person name="Zhirakovskaya E."/>
        </authorList>
    </citation>
    <scope>NUCLEOTIDE SEQUENCE</scope>
</reference>
<protein>
    <submittedName>
        <fullName evidence="6">Uncharacterized protein</fullName>
    </submittedName>
</protein>
<dbReference type="PROSITE" id="PS51128">
    <property type="entry name" value="ZF_DKSA_2"/>
    <property type="match status" value="1"/>
</dbReference>
<evidence type="ECO:0000259" key="5">
    <source>
        <dbReference type="Pfam" id="PF21173"/>
    </source>
</evidence>
<dbReference type="SUPFAM" id="SSF57716">
    <property type="entry name" value="Glucocorticoid receptor-like (DNA-binding domain)"/>
    <property type="match status" value="1"/>
</dbReference>
<dbReference type="AlphaFoldDB" id="A0A3B0TEQ2"/>
<proteinExistence type="predicted"/>
<evidence type="ECO:0000313" key="6">
    <source>
        <dbReference type="EMBL" id="VAW14623.1"/>
    </source>
</evidence>
<dbReference type="InterPro" id="IPR048487">
    <property type="entry name" value="DksA-like_N"/>
</dbReference>
<evidence type="ECO:0000256" key="2">
    <source>
        <dbReference type="ARBA" id="ARBA00022771"/>
    </source>
</evidence>
<keyword evidence="1" id="KW-0479">Metal-binding</keyword>
<evidence type="ECO:0000256" key="3">
    <source>
        <dbReference type="ARBA" id="ARBA00022833"/>
    </source>
</evidence>
<keyword evidence="2" id="KW-0863">Zinc-finger</keyword>
<dbReference type="PANTHER" id="PTHR33823">
    <property type="entry name" value="RNA POLYMERASE-BINDING TRANSCRIPTION FACTOR DKSA-RELATED"/>
    <property type="match status" value="1"/>
</dbReference>
<evidence type="ECO:0000259" key="4">
    <source>
        <dbReference type="Pfam" id="PF01258"/>
    </source>
</evidence>
<dbReference type="PANTHER" id="PTHR33823:SF4">
    <property type="entry name" value="GENERAL STRESS PROTEIN 16O"/>
    <property type="match status" value="1"/>
</dbReference>
<feature type="domain" description="Zinc finger DksA/TraR C4-type" evidence="4">
    <location>
        <begin position="74"/>
        <end position="104"/>
    </location>
</feature>
<dbReference type="SUPFAM" id="SSF109635">
    <property type="entry name" value="DnaK suppressor protein DksA, alpha-hairpin domain"/>
    <property type="match status" value="1"/>
</dbReference>
<dbReference type="EMBL" id="UOEM01000076">
    <property type="protein sequence ID" value="VAW14623.1"/>
    <property type="molecule type" value="Genomic_DNA"/>
</dbReference>
<name>A0A3B0TEQ2_9ZZZZ</name>
<feature type="domain" description="DnaK suppressor protein-like N-terminal" evidence="5">
    <location>
        <begin position="7"/>
        <end position="71"/>
    </location>
</feature>
<gene>
    <name evidence="6" type="ORF">MNBD_ALPHA09-2162</name>
</gene>
<dbReference type="InterPro" id="IPR000962">
    <property type="entry name" value="Znf_DskA_TraR"/>
</dbReference>
<dbReference type="InterPro" id="IPR037187">
    <property type="entry name" value="DnaK_N"/>
</dbReference>
<keyword evidence="3" id="KW-0862">Zinc</keyword>
<sequence length="104" mass="11248">MIDTESYKARLTTRLAELEDRLTGIEADLDAPVNPDFADRATEREGDEVLESLGSAGLAEIKAIQAALKRIEDGSYGICVVCGEEISPERLDVVPHAANCRKCA</sequence>
<dbReference type="Pfam" id="PF21173">
    <property type="entry name" value="DksA-like_N"/>
    <property type="match status" value="1"/>
</dbReference>
<evidence type="ECO:0000256" key="1">
    <source>
        <dbReference type="ARBA" id="ARBA00022723"/>
    </source>
</evidence>
<dbReference type="GO" id="GO:0008270">
    <property type="term" value="F:zinc ion binding"/>
    <property type="evidence" value="ECO:0007669"/>
    <property type="project" value="UniProtKB-KW"/>
</dbReference>
<accession>A0A3B0TEQ2</accession>